<sequence>MDRLPKELFALTFSYLTQQDKLECVLVNRHWYEKIMQLGVLFSPLKLLGDYFKTLRALEYFEQHPEMAHQISELIYHDHDSPDDEQFVRFPSFFKNLKALEFKSGTRVDIGEFPVRGEGEDNAIISRFQTWSSTLRSIREVNMCTSPLTSYILGRPCLHLTSLVLHYYEPCYYNNLWETDVKATKDKLITNLKHATQLTSLTLTGVHLTMHDFELIHQKLPALKKLILHNFTFRLNDTFDYPYENAQQVLESGKAILVTDPAPAPSLQHLEILMFYDNNLEFQDAEVTFAWLTYFGKKYDSLSHFILSFDTDDLQHTMYDKKLSEEHLLPILKGNSKMETFDFPFTPITPDMVRIMDANGTQLKHVVVSAYLDDLESQLTALAQSKQRHSITSVKITLHDSTEFDPDGKASSYDGRKPQPVLDTYGDLITKPLKQFSKLTHLDVNGDKEIVSIAWLPKFLEYFKHLASVRLHNIHYAEAFGSQPFAESLVKHINLNVLIFPSVLALEPCCEQLSKMLRLCPDLKTFTVESSFFGLFPHEEVEVFGGSYYALPEDEDQHRSQRMITLKLDFRQNKKLEKIDLDFSDNYLYVCVYRNNNRQYTLYQAQEDDGGKLAKVRRPVPTTEYYATLYLNDNPVIINNTLIKD</sequence>
<dbReference type="SUPFAM" id="SSF81383">
    <property type="entry name" value="F-box domain"/>
    <property type="match status" value="1"/>
</dbReference>
<evidence type="ECO:0000313" key="3">
    <source>
        <dbReference type="Proteomes" id="UP000077051"/>
    </source>
</evidence>
<dbReference type="VEuPathDB" id="FungiDB:MUCCIDRAFT_78007"/>
<keyword evidence="3" id="KW-1185">Reference proteome</keyword>
<dbReference type="OrthoDB" id="2231485at2759"/>
<feature type="domain" description="F-box" evidence="1">
    <location>
        <begin position="1"/>
        <end position="45"/>
    </location>
</feature>
<name>A0A162TTC1_MUCCL</name>
<dbReference type="InterPro" id="IPR032675">
    <property type="entry name" value="LRR_dom_sf"/>
</dbReference>
<dbReference type="PROSITE" id="PS50181">
    <property type="entry name" value="FBOX"/>
    <property type="match status" value="1"/>
</dbReference>
<reference evidence="2 3" key="1">
    <citation type="submission" date="2015-06" db="EMBL/GenBank/DDBJ databases">
        <title>Expansion of signal transduction pathways in fungi by whole-genome duplication.</title>
        <authorList>
            <consortium name="DOE Joint Genome Institute"/>
            <person name="Corrochano L.M."/>
            <person name="Kuo A."/>
            <person name="Marcet-Houben M."/>
            <person name="Polaino S."/>
            <person name="Salamov A."/>
            <person name="Villalobos J.M."/>
            <person name="Alvarez M.I."/>
            <person name="Avalos J."/>
            <person name="Benito E.P."/>
            <person name="Benoit I."/>
            <person name="Burger G."/>
            <person name="Camino L.P."/>
            <person name="Canovas D."/>
            <person name="Cerda-Olmedo E."/>
            <person name="Cheng J.-F."/>
            <person name="Dominguez A."/>
            <person name="Elias M."/>
            <person name="Eslava A.P."/>
            <person name="Glaser F."/>
            <person name="Grimwood J."/>
            <person name="Gutierrez G."/>
            <person name="Heitman J."/>
            <person name="Henrissat B."/>
            <person name="Iturriaga E.A."/>
            <person name="Lang B.F."/>
            <person name="Lavin J.L."/>
            <person name="Lee S."/>
            <person name="Li W."/>
            <person name="Lindquist E."/>
            <person name="Lopez-Garcia S."/>
            <person name="Luque E.M."/>
            <person name="Marcos A.T."/>
            <person name="Martin J."/>
            <person name="Mccluskey K."/>
            <person name="Medina H.R."/>
            <person name="Miralles-Duran A."/>
            <person name="Miyazaki A."/>
            <person name="Munoz-Torres E."/>
            <person name="Oguiza J.A."/>
            <person name="Ohm R."/>
            <person name="Olmedo M."/>
            <person name="Orejas M."/>
            <person name="Ortiz-Castellanos L."/>
            <person name="Pisabarro A.G."/>
            <person name="Rodriguez-Romero J."/>
            <person name="Ruiz-Herrera J."/>
            <person name="Ruiz-Vazquez R."/>
            <person name="Sanz C."/>
            <person name="Schackwitz W."/>
            <person name="Schmutz J."/>
            <person name="Shahriari M."/>
            <person name="Shelest E."/>
            <person name="Silva-Franco F."/>
            <person name="Soanes D."/>
            <person name="Syed K."/>
            <person name="Tagua V.G."/>
            <person name="Talbot N.J."/>
            <person name="Thon M."/>
            <person name="De Vries R.P."/>
            <person name="Wiebenga A."/>
            <person name="Yadav J.S."/>
            <person name="Braun E.L."/>
            <person name="Baker S."/>
            <person name="Garre V."/>
            <person name="Horwitz B."/>
            <person name="Torres-Martinez S."/>
            <person name="Idnurm A."/>
            <person name="Herrera-Estrella A."/>
            <person name="Gabaldon T."/>
            <person name="Grigoriev I.V."/>
        </authorList>
    </citation>
    <scope>NUCLEOTIDE SEQUENCE [LARGE SCALE GENOMIC DNA]</scope>
    <source>
        <strain evidence="2 3">CBS 277.49</strain>
    </source>
</reference>
<accession>A0A162TTC1</accession>
<dbReference type="AlphaFoldDB" id="A0A162TTC1"/>
<dbReference type="EMBL" id="AMYB01000002">
    <property type="protein sequence ID" value="OAD06982.1"/>
    <property type="molecule type" value="Genomic_DNA"/>
</dbReference>
<gene>
    <name evidence="2" type="ORF">MUCCIDRAFT_78007</name>
</gene>
<dbReference type="SUPFAM" id="SSF52047">
    <property type="entry name" value="RNI-like"/>
    <property type="match status" value="1"/>
</dbReference>
<dbReference type="InterPro" id="IPR001810">
    <property type="entry name" value="F-box_dom"/>
</dbReference>
<dbReference type="Gene3D" id="3.80.10.10">
    <property type="entry name" value="Ribonuclease Inhibitor"/>
    <property type="match status" value="1"/>
</dbReference>
<protein>
    <recommendedName>
        <fullName evidence="1">F-box domain-containing protein</fullName>
    </recommendedName>
</protein>
<evidence type="ECO:0000259" key="1">
    <source>
        <dbReference type="PROSITE" id="PS50181"/>
    </source>
</evidence>
<evidence type="ECO:0000313" key="2">
    <source>
        <dbReference type="EMBL" id="OAD06982.1"/>
    </source>
</evidence>
<proteinExistence type="predicted"/>
<dbReference type="Proteomes" id="UP000077051">
    <property type="component" value="Unassembled WGS sequence"/>
</dbReference>
<organism evidence="2 3">
    <name type="scientific">Mucor lusitanicus CBS 277.49</name>
    <dbReference type="NCBI Taxonomy" id="747725"/>
    <lineage>
        <taxon>Eukaryota</taxon>
        <taxon>Fungi</taxon>
        <taxon>Fungi incertae sedis</taxon>
        <taxon>Mucoromycota</taxon>
        <taxon>Mucoromycotina</taxon>
        <taxon>Mucoromycetes</taxon>
        <taxon>Mucorales</taxon>
        <taxon>Mucorineae</taxon>
        <taxon>Mucoraceae</taxon>
        <taxon>Mucor</taxon>
    </lineage>
</organism>
<comment type="caution">
    <text evidence="2">The sequence shown here is derived from an EMBL/GenBank/DDBJ whole genome shotgun (WGS) entry which is preliminary data.</text>
</comment>
<dbReference type="InterPro" id="IPR036047">
    <property type="entry name" value="F-box-like_dom_sf"/>
</dbReference>